<dbReference type="AlphaFoldDB" id="A0AAE0VRM7"/>
<evidence type="ECO:0000259" key="3">
    <source>
        <dbReference type="Pfam" id="PF06916"/>
    </source>
</evidence>
<keyword evidence="5" id="KW-1185">Reference proteome</keyword>
<keyword evidence="2" id="KW-0472">Membrane</keyword>
<evidence type="ECO:0000313" key="5">
    <source>
        <dbReference type="Proteomes" id="UP001195483"/>
    </source>
</evidence>
<comment type="caution">
    <text evidence="4">The sequence shown here is derived from an EMBL/GenBank/DDBJ whole genome shotgun (WGS) entry which is preliminary data.</text>
</comment>
<keyword evidence="2" id="KW-1133">Transmembrane helix</keyword>
<keyword evidence="2" id="KW-0812">Transmembrane</keyword>
<reference evidence="4" key="2">
    <citation type="journal article" date="2021" name="Genome Biol. Evol.">
        <title>Developing a high-quality reference genome for a parasitic bivalve with doubly uniparental inheritance (Bivalvia: Unionida).</title>
        <authorList>
            <person name="Smith C.H."/>
        </authorList>
    </citation>
    <scope>NUCLEOTIDE SEQUENCE</scope>
    <source>
        <strain evidence="4">CHS0354</strain>
        <tissue evidence="4">Mantle</tissue>
    </source>
</reference>
<dbReference type="Pfam" id="PF06916">
    <property type="entry name" value="FAM210A-B_dom"/>
    <property type="match status" value="1"/>
</dbReference>
<dbReference type="EMBL" id="JAEAOA010002056">
    <property type="protein sequence ID" value="KAK3586530.1"/>
    <property type="molecule type" value="Genomic_DNA"/>
</dbReference>
<evidence type="ECO:0000256" key="1">
    <source>
        <dbReference type="SAM" id="MobiDB-lite"/>
    </source>
</evidence>
<feature type="transmembrane region" description="Helical" evidence="2">
    <location>
        <begin position="434"/>
        <end position="454"/>
    </location>
</feature>
<sequence length="468" mass="52110">MIPVWKLIPRVAGCVTKRNIATARVIIPKTDRSDISGQRSTVVCGDSGIVDQTFKVRVASFEHDIHGLNLKGIHEKYTTFNVQQEPYVIKQDESELDPHIPLYDKCLIGMSSCTESNVPYPAGPFDAITGYSNYCIFGAGRRRVNKYLYAGVHATHPSRHFSTSGPSMSQGGQPLQYMDTSAPTPQGIQGDQCVSFKLWLENCVRYGLPSCDEQLHDINSGRKTLAQVFAEQQELIKEVAEKYRRGEVKSKAAADGMLKSTISEHSPSTQGIQGDECVRYKLWLENCRRFEFRDCEENIRAVQSGRKTLSQVFEEQDRQIQEIVQQYQQHRHYSTTARDDKVGRLPTPDKPKPNTDNLSQKDKLKRAVRDYGATVIVFHVGISLVSLGGFYLAVSSGIDVVGLLARLGIGESVLQSRAVAGASTFVIAYAVHKIFAPIRIGITLTCVPFIVRYLRKIGILKPPKSAQS</sequence>
<organism evidence="4 5">
    <name type="scientific">Potamilus streckersoni</name>
    <dbReference type="NCBI Taxonomy" id="2493646"/>
    <lineage>
        <taxon>Eukaryota</taxon>
        <taxon>Metazoa</taxon>
        <taxon>Spiralia</taxon>
        <taxon>Lophotrochozoa</taxon>
        <taxon>Mollusca</taxon>
        <taxon>Bivalvia</taxon>
        <taxon>Autobranchia</taxon>
        <taxon>Heteroconchia</taxon>
        <taxon>Palaeoheterodonta</taxon>
        <taxon>Unionida</taxon>
        <taxon>Unionoidea</taxon>
        <taxon>Unionidae</taxon>
        <taxon>Ambleminae</taxon>
        <taxon>Lampsilini</taxon>
        <taxon>Potamilus</taxon>
    </lineage>
</organism>
<dbReference type="PANTHER" id="PTHR21377">
    <property type="entry name" value="PROTEIN FAM210B, MITOCHONDRIAL"/>
    <property type="match status" value="1"/>
</dbReference>
<reference evidence="4" key="1">
    <citation type="journal article" date="2021" name="Genome Biol. Evol.">
        <title>A High-Quality Reference Genome for a Parasitic Bivalve with Doubly Uniparental Inheritance (Bivalvia: Unionida).</title>
        <authorList>
            <person name="Smith C.H."/>
        </authorList>
    </citation>
    <scope>NUCLEOTIDE SEQUENCE</scope>
    <source>
        <strain evidence="4">CHS0354</strain>
    </source>
</reference>
<feature type="domain" description="DUF1279" evidence="3">
    <location>
        <begin position="363"/>
        <end position="449"/>
    </location>
</feature>
<feature type="transmembrane region" description="Helical" evidence="2">
    <location>
        <begin position="371"/>
        <end position="394"/>
    </location>
</feature>
<reference evidence="4" key="3">
    <citation type="submission" date="2023-05" db="EMBL/GenBank/DDBJ databases">
        <authorList>
            <person name="Smith C.H."/>
        </authorList>
    </citation>
    <scope>NUCLEOTIDE SEQUENCE</scope>
    <source>
        <strain evidence="4">CHS0354</strain>
        <tissue evidence="4">Mantle</tissue>
    </source>
</reference>
<accession>A0AAE0VRM7</accession>
<feature type="compositionally biased region" description="Basic and acidic residues" evidence="1">
    <location>
        <begin position="337"/>
        <end position="359"/>
    </location>
</feature>
<name>A0AAE0VRM7_9BIVA</name>
<proteinExistence type="predicted"/>
<evidence type="ECO:0000313" key="4">
    <source>
        <dbReference type="EMBL" id="KAK3586530.1"/>
    </source>
</evidence>
<dbReference type="GO" id="GO:0005739">
    <property type="term" value="C:mitochondrion"/>
    <property type="evidence" value="ECO:0007669"/>
    <property type="project" value="TreeGrafter"/>
</dbReference>
<dbReference type="PANTHER" id="PTHR21377:SF0">
    <property type="entry name" value="PROTEIN FAM210B, MITOCHONDRIAL"/>
    <property type="match status" value="1"/>
</dbReference>
<evidence type="ECO:0000256" key="2">
    <source>
        <dbReference type="SAM" id="Phobius"/>
    </source>
</evidence>
<dbReference type="InterPro" id="IPR009688">
    <property type="entry name" value="FAM210A/B-like_dom"/>
</dbReference>
<dbReference type="InterPro" id="IPR045866">
    <property type="entry name" value="FAM210A/B-like"/>
</dbReference>
<dbReference type="Proteomes" id="UP001195483">
    <property type="component" value="Unassembled WGS sequence"/>
</dbReference>
<feature type="region of interest" description="Disordered" evidence="1">
    <location>
        <begin position="327"/>
        <end position="359"/>
    </location>
</feature>
<protein>
    <recommendedName>
        <fullName evidence="3">DUF1279 domain-containing protein</fullName>
    </recommendedName>
</protein>
<gene>
    <name evidence="4" type="ORF">CHS0354_035065</name>
</gene>